<dbReference type="AlphaFoldDB" id="A0AAV0WA54"/>
<proteinExistence type="predicted"/>
<evidence type="ECO:0000256" key="1">
    <source>
        <dbReference type="ARBA" id="ARBA00022578"/>
    </source>
</evidence>
<evidence type="ECO:0000313" key="6">
    <source>
        <dbReference type="Proteomes" id="UP001160148"/>
    </source>
</evidence>
<keyword evidence="3" id="KW-0233">DNA recombination</keyword>
<evidence type="ECO:0000259" key="4">
    <source>
        <dbReference type="Pfam" id="PF10551"/>
    </source>
</evidence>
<name>A0AAV0WA54_9HEMI</name>
<comment type="caution">
    <text evidence="5">The sequence shown here is derived from an EMBL/GenBank/DDBJ whole genome shotgun (WGS) entry which is preliminary data.</text>
</comment>
<dbReference type="GO" id="GO:0006313">
    <property type="term" value="P:DNA transposition"/>
    <property type="evidence" value="ECO:0007669"/>
    <property type="project" value="InterPro"/>
</dbReference>
<dbReference type="Pfam" id="PF10551">
    <property type="entry name" value="MULE"/>
    <property type="match status" value="1"/>
</dbReference>
<keyword evidence="2" id="KW-0238">DNA-binding</keyword>
<dbReference type="PROSITE" id="PS01007">
    <property type="entry name" value="TRANSPOSASE_MUTATOR"/>
    <property type="match status" value="1"/>
</dbReference>
<evidence type="ECO:0000256" key="3">
    <source>
        <dbReference type="ARBA" id="ARBA00023172"/>
    </source>
</evidence>
<keyword evidence="1" id="KW-0815">Transposition</keyword>
<gene>
    <name evidence="5" type="ORF">MEUPH1_LOCUS8895</name>
</gene>
<evidence type="ECO:0000313" key="5">
    <source>
        <dbReference type="EMBL" id="CAI6352687.1"/>
    </source>
</evidence>
<feature type="domain" description="MULE transposase" evidence="4">
    <location>
        <begin position="3"/>
        <end position="57"/>
    </location>
</feature>
<protein>
    <recommendedName>
        <fullName evidence="4">MULE transposase domain-containing protein</fullName>
    </recommendedName>
</protein>
<dbReference type="Proteomes" id="UP001160148">
    <property type="component" value="Unassembled WGS sequence"/>
</dbReference>
<dbReference type="GO" id="GO:0004803">
    <property type="term" value="F:transposase activity"/>
    <property type="evidence" value="ECO:0007669"/>
    <property type="project" value="InterPro"/>
</dbReference>
<sequence length="260" mass="30580">MATEQAYISFFRVVRNMLPLDYDGLTIITDYERGLMNAVQEVFPESRLQCCWFHFCQSIVRYCRRKYNLVLDLIKTNPVAARVLRMVLALPHLPANRGNESCPNFCINDGFRAILDFAHQNIEVYQRMETFLIGYVQNFWLVQVGPELITVFASEIRTNNYLESFHNQLLRFFGMHPNIWDFIQKLRILENQYYVEMFQVRKNLTIRDQTSRGERAVNTALIRRAIEQLNENNDVLRCLRSMGQANADYLKRQIGPPPSP</sequence>
<accession>A0AAV0WA54</accession>
<dbReference type="GO" id="GO:0003677">
    <property type="term" value="F:DNA binding"/>
    <property type="evidence" value="ECO:0007669"/>
    <property type="project" value="UniProtKB-KW"/>
</dbReference>
<organism evidence="5 6">
    <name type="scientific">Macrosiphum euphorbiae</name>
    <name type="common">potato aphid</name>
    <dbReference type="NCBI Taxonomy" id="13131"/>
    <lineage>
        <taxon>Eukaryota</taxon>
        <taxon>Metazoa</taxon>
        <taxon>Ecdysozoa</taxon>
        <taxon>Arthropoda</taxon>
        <taxon>Hexapoda</taxon>
        <taxon>Insecta</taxon>
        <taxon>Pterygota</taxon>
        <taxon>Neoptera</taxon>
        <taxon>Paraneoptera</taxon>
        <taxon>Hemiptera</taxon>
        <taxon>Sternorrhyncha</taxon>
        <taxon>Aphidomorpha</taxon>
        <taxon>Aphidoidea</taxon>
        <taxon>Aphididae</taxon>
        <taxon>Macrosiphini</taxon>
        <taxon>Macrosiphum</taxon>
    </lineage>
</organism>
<evidence type="ECO:0000256" key="2">
    <source>
        <dbReference type="ARBA" id="ARBA00023125"/>
    </source>
</evidence>
<dbReference type="InterPro" id="IPR001207">
    <property type="entry name" value="Transposase_mutator"/>
</dbReference>
<dbReference type="EMBL" id="CARXXK010000002">
    <property type="protein sequence ID" value="CAI6352687.1"/>
    <property type="molecule type" value="Genomic_DNA"/>
</dbReference>
<keyword evidence="6" id="KW-1185">Reference proteome</keyword>
<reference evidence="5 6" key="1">
    <citation type="submission" date="2023-01" db="EMBL/GenBank/DDBJ databases">
        <authorList>
            <person name="Whitehead M."/>
        </authorList>
    </citation>
    <scope>NUCLEOTIDE SEQUENCE [LARGE SCALE GENOMIC DNA]</scope>
</reference>
<dbReference type="InterPro" id="IPR018289">
    <property type="entry name" value="MULE_transposase_dom"/>
</dbReference>